<accession>A0A5J4NU73</accession>
<dbReference type="InterPro" id="IPR048686">
    <property type="entry name" value="SHPRH_helical_1st"/>
</dbReference>
<dbReference type="PANTHER" id="PTHR45865:SF1">
    <property type="entry name" value="E3 UBIQUITIN-PROTEIN LIGASE SHPRH"/>
    <property type="match status" value="1"/>
</dbReference>
<keyword evidence="1 4" id="KW-0863">Zinc-finger</keyword>
<evidence type="ECO:0000256" key="3">
    <source>
        <dbReference type="ARBA" id="ARBA00022833"/>
    </source>
</evidence>
<comment type="caution">
    <text evidence="8">The sequence shown here is derived from an EMBL/GenBank/DDBJ whole genome shotgun (WGS) entry which is preliminary data.</text>
</comment>
<evidence type="ECO:0000256" key="2">
    <source>
        <dbReference type="ARBA" id="ARBA00022801"/>
    </source>
</evidence>
<dbReference type="Gene3D" id="3.30.40.10">
    <property type="entry name" value="Zinc/RING finger domain, C3HC4 (zinc finger)"/>
    <property type="match status" value="2"/>
</dbReference>
<dbReference type="GO" id="GO:0061630">
    <property type="term" value="F:ubiquitin protein ligase activity"/>
    <property type="evidence" value="ECO:0007669"/>
    <property type="project" value="TreeGrafter"/>
</dbReference>
<protein>
    <submittedName>
        <fullName evidence="8">E3 ubiquitin-protein ligase SHPRH</fullName>
    </submittedName>
</protein>
<dbReference type="Pfam" id="PF21325">
    <property type="entry name" value="SHPRH_helical-1st"/>
    <property type="match status" value="1"/>
</dbReference>
<dbReference type="InterPro" id="IPR000330">
    <property type="entry name" value="SNF2_N"/>
</dbReference>
<evidence type="ECO:0000259" key="6">
    <source>
        <dbReference type="PROSITE" id="PS50089"/>
    </source>
</evidence>
<dbReference type="InterPro" id="IPR027417">
    <property type="entry name" value="P-loop_NTPase"/>
</dbReference>
<dbReference type="Gene3D" id="3.40.50.300">
    <property type="entry name" value="P-loop containing nucleotide triphosphate hydrolases"/>
    <property type="match status" value="1"/>
</dbReference>
<feature type="domain" description="Helicase C-terminal" evidence="7">
    <location>
        <begin position="1347"/>
        <end position="1506"/>
    </location>
</feature>
<dbReference type="PROSITE" id="PS51194">
    <property type="entry name" value="HELICASE_CTER"/>
    <property type="match status" value="1"/>
</dbReference>
<dbReference type="InterPro" id="IPR013083">
    <property type="entry name" value="Znf_RING/FYVE/PHD"/>
</dbReference>
<organism evidence="8 9">
    <name type="scientific">Paragonimus westermani</name>
    <dbReference type="NCBI Taxonomy" id="34504"/>
    <lineage>
        <taxon>Eukaryota</taxon>
        <taxon>Metazoa</taxon>
        <taxon>Spiralia</taxon>
        <taxon>Lophotrochozoa</taxon>
        <taxon>Platyhelminthes</taxon>
        <taxon>Trematoda</taxon>
        <taxon>Digenea</taxon>
        <taxon>Plagiorchiida</taxon>
        <taxon>Troglotremata</taxon>
        <taxon>Troglotrematidae</taxon>
        <taxon>Paragonimus</taxon>
    </lineage>
</organism>
<reference evidence="8 9" key="1">
    <citation type="journal article" date="2019" name="Gigascience">
        <title>Whole-genome sequence of the oriental lung fluke Paragonimus westermani.</title>
        <authorList>
            <person name="Oey H."/>
            <person name="Zakrzewski M."/>
            <person name="Narain K."/>
            <person name="Devi K.R."/>
            <person name="Agatsuma T."/>
            <person name="Nawaratna S."/>
            <person name="Gobert G.N."/>
            <person name="Jones M.K."/>
            <person name="Ragan M.A."/>
            <person name="McManus D.P."/>
            <person name="Krause L."/>
        </authorList>
    </citation>
    <scope>NUCLEOTIDE SEQUENCE [LARGE SCALE GENOMIC DNA]</scope>
    <source>
        <strain evidence="8 9">IND2009</strain>
    </source>
</reference>
<evidence type="ECO:0000256" key="5">
    <source>
        <dbReference type="SAM" id="MobiDB-lite"/>
    </source>
</evidence>
<dbReference type="PROSITE" id="PS50089">
    <property type="entry name" value="ZF_RING_2"/>
    <property type="match status" value="1"/>
</dbReference>
<dbReference type="PANTHER" id="PTHR45865">
    <property type="entry name" value="E3 UBIQUITIN-PROTEIN LIGASE SHPRH FAMILY MEMBER"/>
    <property type="match status" value="1"/>
</dbReference>
<dbReference type="Gene3D" id="3.40.50.10810">
    <property type="entry name" value="Tandem AAA-ATPase domain"/>
    <property type="match status" value="1"/>
</dbReference>
<dbReference type="InterPro" id="IPR052583">
    <property type="entry name" value="ATP-helicase/E3_Ub-Ligase"/>
</dbReference>
<dbReference type="Proteomes" id="UP000324629">
    <property type="component" value="Unassembled WGS sequence"/>
</dbReference>
<dbReference type="GO" id="GO:0005634">
    <property type="term" value="C:nucleus"/>
    <property type="evidence" value="ECO:0007669"/>
    <property type="project" value="TreeGrafter"/>
</dbReference>
<dbReference type="SUPFAM" id="SSF57903">
    <property type="entry name" value="FYVE/PHD zinc finger"/>
    <property type="match status" value="1"/>
</dbReference>
<dbReference type="InterPro" id="IPR001650">
    <property type="entry name" value="Helicase_C-like"/>
</dbReference>
<dbReference type="SUPFAM" id="SSF52540">
    <property type="entry name" value="P-loop containing nucleoside triphosphate hydrolases"/>
    <property type="match status" value="2"/>
</dbReference>
<dbReference type="GO" id="GO:0005524">
    <property type="term" value="F:ATP binding"/>
    <property type="evidence" value="ECO:0007669"/>
    <property type="project" value="InterPro"/>
</dbReference>
<dbReference type="GO" id="GO:0006974">
    <property type="term" value="P:DNA damage response"/>
    <property type="evidence" value="ECO:0007669"/>
    <property type="project" value="TreeGrafter"/>
</dbReference>
<evidence type="ECO:0000313" key="9">
    <source>
        <dbReference type="Proteomes" id="UP000324629"/>
    </source>
</evidence>
<dbReference type="InterPro" id="IPR049730">
    <property type="entry name" value="SNF2/RAD54-like_C"/>
</dbReference>
<dbReference type="InterPro" id="IPR001841">
    <property type="entry name" value="Znf_RING"/>
</dbReference>
<feature type="compositionally biased region" description="Basic and acidic residues" evidence="5">
    <location>
        <begin position="987"/>
        <end position="997"/>
    </location>
</feature>
<proteinExistence type="predicted"/>
<keyword evidence="9" id="KW-1185">Reference proteome</keyword>
<feature type="compositionally biased region" description="Basic and acidic residues" evidence="5">
    <location>
        <begin position="614"/>
        <end position="623"/>
    </location>
</feature>
<evidence type="ECO:0000256" key="1">
    <source>
        <dbReference type="ARBA" id="ARBA00022771"/>
    </source>
</evidence>
<dbReference type="InterPro" id="IPR038718">
    <property type="entry name" value="SNF2-like_sf"/>
</dbReference>
<feature type="region of interest" description="Disordered" evidence="5">
    <location>
        <begin position="614"/>
        <end position="657"/>
    </location>
</feature>
<feature type="region of interest" description="Disordered" evidence="5">
    <location>
        <begin position="987"/>
        <end position="1007"/>
    </location>
</feature>
<feature type="domain" description="RING-type" evidence="6">
    <location>
        <begin position="1244"/>
        <end position="1291"/>
    </location>
</feature>
<dbReference type="GO" id="GO:0016787">
    <property type="term" value="F:hydrolase activity"/>
    <property type="evidence" value="ECO:0007669"/>
    <property type="project" value="UniProtKB-KW"/>
</dbReference>
<evidence type="ECO:0000256" key="4">
    <source>
        <dbReference type="PROSITE-ProRule" id="PRU00175"/>
    </source>
</evidence>
<gene>
    <name evidence="8" type="ORF">DEA37_0005209</name>
</gene>
<sequence>MRVKPTFPQFLSSQRRQLQSFCFHFRANQQPIESELPKIGQAKKRKLLISEERKLTHTYPHYIYLLRDAAPADLLIQTVSLPVDTPMTTVLQACQKPVLYFNSTEFVLVWRDDQSIREYVSETGDAVIPLLFAASSSLLDVYYRVVNECLHLDICIKPRCIESTPLQSTHLISQTQYEKIHNFLTLQCMLETSVTMMPDFSVFLRTRHSETQAEFVTLIKLLYDCAQTRHNNTHRVWDLISSSSIQHADLLTQLRPYQIDAVKWMFYQESHILQVDLQSLHRAMFWPVPLASSTQREVYFSLMTGTFVDQLPNFQPPCLGGILADEMGLGKTLELIALILLHPWSDWSVSGGHIRNLDGELCSTVFLDYDAPTPPMIQDDRPCRVLCSCGNVDETRDFPLVQCTRCDGPQQHAVCVQYDPSTFTDRLPIEHGYICPQCWSHVCVPRVIQFQRSSVPSFSPSRERLVYVHHNTIAAPFLAATAPSWPTVSDCTVAHPTLSAVQSTRLADMLSMVLWRNTKALVGDQLALPPITEQIHWIDFTPVERYIHDRVLAQSAGALDRLSRTMCISPEQPLASLPGAAHWRLVYLITRLRQACTHASLVVATGACSRRMRANDRQTDANRHRLGHGPELGDVDDDDDMYHTGPGALSSSTIRDGPSVSAARAHRNFGTGCFTMTEVVRRVVDDTRRECEGLLRSWVFNKNGAAGCFIIKQQYDLAAECYRDVLRTTDTLERNHGVLADWSQRLHAITNLNWLIQSRGVSLLDEPPPPIIDPADLRTLSNGSAMELDPRVDRDLLAKADRLRSAYIQMHSHLLARVHENLEPVVSDLDAELDHSITPQDGIDNFEDASVSSPHLTYPYGAGWLTWFSDAIQFLVSCGVGPNLIEMLVASFQGKPGANRSSYRHLVTMLTKAYRTTLLHAGSVNSFKALLLTEVVGVFEARKRLREAMQPVMATWRSFKAGEEADPKILQSFYSCCARTSTEDVEQKEFKKSEKGSDNPSSAFKNLKAKKEARELKQLIEMAGSTREARRKKKVRTRCAYCIALRALSNYQAALNHERLKSSTQAMVEQEVDDHQSIEIGSGLVLGNPLLVALTIVCHQTTKLVSKAPVADNPSIGKDWPSRARRFEALFRQMGKEVMLTSRTLSLTKEWWNIHDDTEQFVVRLQATCPTDLAFIHSHEVEEQLRTYTVEAHLVWPHLQSRLGHFGFLRNAHLSAVTGGKVATDRRDSDDPACSTGPAFRLECPTCLQSHSPNNPTFALLPGCWHTLCMSCHNRIASLGMPCQRRCPVCRTPFQSNEKTSGHNARRRRPLTLIHYGGEGADKSVITNPELGSDNVECTVLGDHSSKVKAVIRCLKEIKQTDPDAKAIVFSSWLSVLITIAGALDQNDLSYTTLFQPRDACCPGRLAGFQYLGSVTWILLMPIQLGANGLNLTSANHVLLIDPVLSHGREAQAIARMHRIGQTRPSVVHRFLVRDSIEAALHAAHSKSKHTDAFQTHVYLGEHRSSDCMIGAGIRRASATPSGLAGPSEDRAQLMQLTIGQLAELLHRESNSVMISNELKWAEESHVC</sequence>
<evidence type="ECO:0000259" key="7">
    <source>
        <dbReference type="PROSITE" id="PS51194"/>
    </source>
</evidence>
<keyword evidence="1 4" id="KW-0479">Metal-binding</keyword>
<name>A0A5J4NU73_9TREM</name>
<dbReference type="CDD" id="cd18793">
    <property type="entry name" value="SF2_C_SNF"/>
    <property type="match status" value="1"/>
</dbReference>
<dbReference type="GO" id="GO:0008270">
    <property type="term" value="F:zinc ion binding"/>
    <property type="evidence" value="ECO:0007669"/>
    <property type="project" value="UniProtKB-KW"/>
</dbReference>
<dbReference type="InterPro" id="IPR011011">
    <property type="entry name" value="Znf_FYVE_PHD"/>
</dbReference>
<keyword evidence="3" id="KW-0862">Zinc</keyword>
<dbReference type="GO" id="GO:0000209">
    <property type="term" value="P:protein polyubiquitination"/>
    <property type="evidence" value="ECO:0007669"/>
    <property type="project" value="TreeGrafter"/>
</dbReference>
<dbReference type="Pfam" id="PF00176">
    <property type="entry name" value="SNF2-rel_dom"/>
    <property type="match status" value="1"/>
</dbReference>
<keyword evidence="2" id="KW-0378">Hydrolase</keyword>
<evidence type="ECO:0000313" key="8">
    <source>
        <dbReference type="EMBL" id="KAA3679133.1"/>
    </source>
</evidence>
<dbReference type="EMBL" id="QNGE01000838">
    <property type="protein sequence ID" value="KAA3679133.1"/>
    <property type="molecule type" value="Genomic_DNA"/>
</dbReference>
<dbReference type="SUPFAM" id="SSF57850">
    <property type="entry name" value="RING/U-box"/>
    <property type="match status" value="1"/>
</dbReference>